<dbReference type="KEGG" id="pacs:FAZ98_10550"/>
<dbReference type="Pfam" id="PF07702">
    <property type="entry name" value="UTRA"/>
    <property type="match status" value="1"/>
</dbReference>
<proteinExistence type="predicted"/>
<dbReference type="SUPFAM" id="SSF64288">
    <property type="entry name" value="Chorismate lyase-like"/>
    <property type="match status" value="1"/>
</dbReference>
<evidence type="ECO:0000256" key="3">
    <source>
        <dbReference type="ARBA" id="ARBA00023163"/>
    </source>
</evidence>
<dbReference type="InterPro" id="IPR036390">
    <property type="entry name" value="WH_DNA-bd_sf"/>
</dbReference>
<dbReference type="SMART" id="SM00866">
    <property type="entry name" value="UTRA"/>
    <property type="match status" value="1"/>
</dbReference>
<keyword evidence="3" id="KW-0804">Transcription</keyword>
<accession>A0A7Z2GJG9</accession>
<reference evidence="5 6" key="1">
    <citation type="submission" date="2019-12" db="EMBL/GenBank/DDBJ databases">
        <title>Paraburkholderia acidiphila 7Q-K02 sp. nov and Paraburkholderia acidisoli DHF22 sp. nov., two strains isolated from forest soil.</title>
        <authorList>
            <person name="Gao Z."/>
            <person name="Qiu L."/>
        </authorList>
    </citation>
    <scope>NUCLEOTIDE SEQUENCE [LARGE SCALE GENOMIC DNA]</scope>
    <source>
        <strain evidence="5 6">DHF22</strain>
    </source>
</reference>
<keyword evidence="1" id="KW-0805">Transcription regulation</keyword>
<dbReference type="SUPFAM" id="SSF46785">
    <property type="entry name" value="Winged helix' DNA-binding domain"/>
    <property type="match status" value="1"/>
</dbReference>
<keyword evidence="2" id="KW-0238">DNA-binding</keyword>
<organism evidence="5 6">
    <name type="scientific">Paraburkholderia acidisoli</name>
    <dbReference type="NCBI Taxonomy" id="2571748"/>
    <lineage>
        <taxon>Bacteria</taxon>
        <taxon>Pseudomonadati</taxon>
        <taxon>Pseudomonadota</taxon>
        <taxon>Betaproteobacteria</taxon>
        <taxon>Burkholderiales</taxon>
        <taxon>Burkholderiaceae</taxon>
        <taxon>Paraburkholderia</taxon>
    </lineage>
</organism>
<dbReference type="PRINTS" id="PR00035">
    <property type="entry name" value="HTHGNTR"/>
</dbReference>
<dbReference type="InterPro" id="IPR000524">
    <property type="entry name" value="Tscrpt_reg_HTH_GntR"/>
</dbReference>
<dbReference type="GO" id="GO:0045892">
    <property type="term" value="P:negative regulation of DNA-templated transcription"/>
    <property type="evidence" value="ECO:0007669"/>
    <property type="project" value="TreeGrafter"/>
</dbReference>
<dbReference type="GO" id="GO:0003677">
    <property type="term" value="F:DNA binding"/>
    <property type="evidence" value="ECO:0007669"/>
    <property type="project" value="UniProtKB-KW"/>
</dbReference>
<evidence type="ECO:0000313" key="5">
    <source>
        <dbReference type="EMBL" id="QGZ62952.1"/>
    </source>
</evidence>
<dbReference type="Gene3D" id="3.40.1410.10">
    <property type="entry name" value="Chorismate lyase-like"/>
    <property type="match status" value="1"/>
</dbReference>
<dbReference type="InterPro" id="IPR050679">
    <property type="entry name" value="Bact_HTH_transcr_reg"/>
</dbReference>
<sequence>MMRSATSSPVPLYLQIADALRDRIARGVWREGDPIPTLEQIAAEFGVARVTARQAVQLLSAEGALTPQRGRGTFVSAPASRHEAMHVVTSLDALSETWHRTTPELLTLDEGSRLPPLRATDGRLARSYTYMRRVHAMQGEPYCVIGVYLEEKLFAKQRARFRRETVIPILMAMTPRPMARARQTLTIGAADADTAHHLRIAIASPVARVQRVFHDANGVVVYYADVTYRGDAIELEMDLDI</sequence>
<dbReference type="Pfam" id="PF00392">
    <property type="entry name" value="GntR"/>
    <property type="match status" value="1"/>
</dbReference>
<evidence type="ECO:0000259" key="4">
    <source>
        <dbReference type="PROSITE" id="PS50949"/>
    </source>
</evidence>
<dbReference type="CDD" id="cd07377">
    <property type="entry name" value="WHTH_GntR"/>
    <property type="match status" value="1"/>
</dbReference>
<dbReference type="OrthoDB" id="8584262at2"/>
<evidence type="ECO:0000256" key="1">
    <source>
        <dbReference type="ARBA" id="ARBA00023015"/>
    </source>
</evidence>
<dbReference type="InterPro" id="IPR028978">
    <property type="entry name" value="Chorismate_lyase_/UTRA_dom_sf"/>
</dbReference>
<dbReference type="InterPro" id="IPR011663">
    <property type="entry name" value="UTRA"/>
</dbReference>
<dbReference type="GO" id="GO:0003700">
    <property type="term" value="F:DNA-binding transcription factor activity"/>
    <property type="evidence" value="ECO:0007669"/>
    <property type="project" value="InterPro"/>
</dbReference>
<dbReference type="PANTHER" id="PTHR44846:SF1">
    <property type="entry name" value="MANNOSYL-D-GLYCERATE TRANSPORT_METABOLISM SYSTEM REPRESSOR MNGR-RELATED"/>
    <property type="match status" value="1"/>
</dbReference>
<dbReference type="Proteomes" id="UP000433577">
    <property type="component" value="Chromosome 1"/>
</dbReference>
<dbReference type="AlphaFoldDB" id="A0A7Z2GJG9"/>
<protein>
    <submittedName>
        <fullName evidence="5">GntR family transcriptional regulator</fullName>
    </submittedName>
</protein>
<evidence type="ECO:0000256" key="2">
    <source>
        <dbReference type="ARBA" id="ARBA00023125"/>
    </source>
</evidence>
<keyword evidence="6" id="KW-1185">Reference proteome</keyword>
<dbReference type="InterPro" id="IPR036388">
    <property type="entry name" value="WH-like_DNA-bd_sf"/>
</dbReference>
<dbReference type="PROSITE" id="PS50949">
    <property type="entry name" value="HTH_GNTR"/>
    <property type="match status" value="1"/>
</dbReference>
<dbReference type="Gene3D" id="1.10.10.10">
    <property type="entry name" value="Winged helix-like DNA-binding domain superfamily/Winged helix DNA-binding domain"/>
    <property type="match status" value="1"/>
</dbReference>
<evidence type="ECO:0000313" key="6">
    <source>
        <dbReference type="Proteomes" id="UP000433577"/>
    </source>
</evidence>
<dbReference type="PANTHER" id="PTHR44846">
    <property type="entry name" value="MANNOSYL-D-GLYCERATE TRANSPORT/METABOLISM SYSTEM REPRESSOR MNGR-RELATED"/>
    <property type="match status" value="1"/>
</dbReference>
<feature type="domain" description="HTH gntR-type" evidence="4">
    <location>
        <begin position="10"/>
        <end position="78"/>
    </location>
</feature>
<name>A0A7Z2GJG9_9BURK</name>
<dbReference type="SMART" id="SM00345">
    <property type="entry name" value="HTH_GNTR"/>
    <property type="match status" value="1"/>
</dbReference>
<dbReference type="EMBL" id="CP046913">
    <property type="protein sequence ID" value="QGZ62952.1"/>
    <property type="molecule type" value="Genomic_DNA"/>
</dbReference>
<gene>
    <name evidence="5" type="ORF">FAZ98_10550</name>
</gene>